<evidence type="ECO:0000313" key="2">
    <source>
        <dbReference type="EMBL" id="MBB4221090.1"/>
    </source>
</evidence>
<dbReference type="EC" id="6.5.1.-" evidence="2"/>
<keyword evidence="2" id="KW-0436">Ligase</keyword>
<reference evidence="2 5" key="2">
    <citation type="submission" date="2020-08" db="EMBL/GenBank/DDBJ databases">
        <title>Genomic Encyclopedia of Type Strains, Phase IV (KMG-V): Genome sequencing to study the core and pangenomes of soil and plant-associated prokaryotes.</title>
        <authorList>
            <person name="Whitman W."/>
        </authorList>
    </citation>
    <scope>NUCLEOTIDE SEQUENCE [LARGE SCALE GENOMIC DNA]</scope>
    <source>
        <strain evidence="2 5">34/80</strain>
    </source>
</reference>
<dbReference type="EMBL" id="JACIFZ010000002">
    <property type="protein sequence ID" value="MBB4221090.1"/>
    <property type="molecule type" value="Genomic_DNA"/>
</dbReference>
<dbReference type="Pfam" id="PF13563">
    <property type="entry name" value="2_5_RNA_ligase2"/>
    <property type="match status" value="1"/>
</dbReference>
<dbReference type="SUPFAM" id="SSF55144">
    <property type="entry name" value="LigT-like"/>
    <property type="match status" value="1"/>
</dbReference>
<dbReference type="Proteomes" id="UP000281118">
    <property type="component" value="Unassembled WGS sequence"/>
</dbReference>
<dbReference type="GO" id="GO:0004113">
    <property type="term" value="F:2',3'-cyclic-nucleotide 3'-phosphodiesterase activity"/>
    <property type="evidence" value="ECO:0007669"/>
    <property type="project" value="InterPro"/>
</dbReference>
<dbReference type="InterPro" id="IPR009097">
    <property type="entry name" value="Cyclic_Pdiesterase"/>
</dbReference>
<dbReference type="EMBL" id="RXFT01000004">
    <property type="protein sequence ID" value="RUR67874.1"/>
    <property type="molecule type" value="Genomic_DNA"/>
</dbReference>
<dbReference type="Gene3D" id="3.90.1140.10">
    <property type="entry name" value="Cyclic phosphodiesterase"/>
    <property type="match status" value="1"/>
</dbReference>
<dbReference type="GO" id="GO:0008664">
    <property type="term" value="F:RNA 2',3'-cyclic 3'-phosphodiesterase activity"/>
    <property type="evidence" value="ECO:0007669"/>
    <property type="project" value="InterPro"/>
</dbReference>
<dbReference type="Proteomes" id="UP000524450">
    <property type="component" value="Unassembled WGS sequence"/>
</dbReference>
<dbReference type="PANTHER" id="PTHR35561:SF1">
    <property type="entry name" value="RNA 2',3'-CYCLIC PHOSPHODIESTERASE"/>
    <property type="match status" value="1"/>
</dbReference>
<dbReference type="GO" id="GO:0016874">
    <property type="term" value="F:ligase activity"/>
    <property type="evidence" value="ECO:0007669"/>
    <property type="project" value="UniProtKB-KW"/>
</dbReference>
<evidence type="ECO:0000313" key="5">
    <source>
        <dbReference type="Proteomes" id="UP000524450"/>
    </source>
</evidence>
<protein>
    <submittedName>
        <fullName evidence="2">2'-5' RNA ligase</fullName>
        <ecNumber evidence="2">6.5.1.-</ecNumber>
    </submittedName>
    <submittedName>
        <fullName evidence="3">RNA 2',3'-cyclic phosphodiesterase</fullName>
    </submittedName>
</protein>
<dbReference type="OrthoDB" id="7061261at2"/>
<accession>A0A433MJN8</accession>
<evidence type="ECO:0000256" key="1">
    <source>
        <dbReference type="ARBA" id="ARBA00022801"/>
    </source>
</evidence>
<evidence type="ECO:0000313" key="4">
    <source>
        <dbReference type="Proteomes" id="UP000281118"/>
    </source>
</evidence>
<name>A0A433MJN8_9BURK</name>
<proteinExistence type="predicted"/>
<dbReference type="AlphaFoldDB" id="A0A433MJN8"/>
<sequence length="173" mass="20051">MTEPNQLLVGLFPTIQVQAEIEAHRKDWWWPKDCSFPPEERLHLTLQYLDDQQGDAERRLRAALAAVCARRLQLTLDSSCTWNNDVSVVQPSEHEGLRRLQRDISCVLLQAGFSLQVRGRGWNPHVTIARDSERAARPISLKPIRWTATEFRLVRSHFTHPFRHEALASYPLH</sequence>
<keyword evidence="1" id="KW-0378">Hydrolase</keyword>
<reference evidence="3 4" key="1">
    <citation type="submission" date="2018-12" db="EMBL/GenBank/DDBJ databases">
        <title>The genome sequences of Variovorax guangxiensis DSM 27352.</title>
        <authorList>
            <person name="Gao J."/>
            <person name="Sun J."/>
        </authorList>
    </citation>
    <scope>NUCLEOTIDE SEQUENCE [LARGE SCALE GENOMIC DNA]</scope>
    <source>
        <strain evidence="3 4">DSM 27352</strain>
    </source>
</reference>
<dbReference type="PANTHER" id="PTHR35561">
    <property type="entry name" value="RNA 2',3'-CYCLIC PHOSPHODIESTERASE"/>
    <property type="match status" value="1"/>
</dbReference>
<evidence type="ECO:0000313" key="3">
    <source>
        <dbReference type="EMBL" id="RUR67874.1"/>
    </source>
</evidence>
<gene>
    <name evidence="3" type="ORF">EJP67_12485</name>
    <name evidence="2" type="ORF">GGD71_001850</name>
</gene>
<comment type="caution">
    <text evidence="3">The sequence shown here is derived from an EMBL/GenBank/DDBJ whole genome shotgun (WGS) entry which is preliminary data.</text>
</comment>
<dbReference type="RefSeq" id="WP_126022025.1">
    <property type="nucleotide sequence ID" value="NZ_JACIFZ010000002.1"/>
</dbReference>
<organism evidence="3 4">
    <name type="scientific">Variovorax guangxiensis</name>
    <dbReference type="NCBI Taxonomy" id="1775474"/>
    <lineage>
        <taxon>Bacteria</taxon>
        <taxon>Pseudomonadati</taxon>
        <taxon>Pseudomonadota</taxon>
        <taxon>Betaproteobacteria</taxon>
        <taxon>Burkholderiales</taxon>
        <taxon>Comamonadaceae</taxon>
        <taxon>Variovorax</taxon>
    </lineage>
</organism>
<dbReference type="InterPro" id="IPR004175">
    <property type="entry name" value="RNA_CPDase"/>
</dbReference>